<feature type="region of interest" description="Disordered" evidence="3">
    <location>
        <begin position="1"/>
        <end position="84"/>
    </location>
</feature>
<comment type="caution">
    <text evidence="5">The sequence shown here is derived from an EMBL/GenBank/DDBJ whole genome shotgun (WGS) entry which is preliminary data.</text>
</comment>
<dbReference type="InterPro" id="IPR036901">
    <property type="entry name" value="Asp/Orn_carbamoylTrfase_sf"/>
</dbReference>
<evidence type="ECO:0000313" key="5">
    <source>
        <dbReference type="EMBL" id="MFD1659249.1"/>
    </source>
</evidence>
<dbReference type="Proteomes" id="UP001597261">
    <property type="component" value="Unassembled WGS sequence"/>
</dbReference>
<dbReference type="InterPro" id="IPR006130">
    <property type="entry name" value="Asp/Orn_carbamoylTrfase"/>
</dbReference>
<dbReference type="PRINTS" id="PR00100">
    <property type="entry name" value="AOTCASE"/>
</dbReference>
<protein>
    <recommendedName>
        <fullName evidence="4">Aspartate/ornithine carbamoyltransferase Asp/Orn-binding domain-containing protein</fullName>
    </recommendedName>
</protein>
<dbReference type="InterPro" id="IPR006131">
    <property type="entry name" value="Asp_carbamoyltransf_Asp/Orn-bd"/>
</dbReference>
<feature type="compositionally biased region" description="Basic and acidic residues" evidence="3">
    <location>
        <begin position="1"/>
        <end position="12"/>
    </location>
</feature>
<dbReference type="SUPFAM" id="SSF53671">
    <property type="entry name" value="Aspartate/ornithine carbamoyltransferase"/>
    <property type="match status" value="1"/>
</dbReference>
<keyword evidence="1 2" id="KW-0808">Transferase</keyword>
<dbReference type="Gene3D" id="3.40.50.1370">
    <property type="entry name" value="Aspartate/ornithine carbamoyltransferase"/>
    <property type="match status" value="1"/>
</dbReference>
<dbReference type="PANTHER" id="PTHR45753:SF2">
    <property type="entry name" value="ORNITHINE CARBAMOYLTRANSFERASE"/>
    <property type="match status" value="1"/>
</dbReference>
<feature type="domain" description="Aspartate/ornithine carbamoyltransferase Asp/Orn-binding" evidence="4">
    <location>
        <begin position="89"/>
        <end position="175"/>
    </location>
</feature>
<organism evidence="5 6">
    <name type="scientific">Streptomyces caeni</name>
    <dbReference type="NCBI Taxonomy" id="2307231"/>
    <lineage>
        <taxon>Bacteria</taxon>
        <taxon>Bacillati</taxon>
        <taxon>Actinomycetota</taxon>
        <taxon>Actinomycetes</taxon>
        <taxon>Kitasatosporales</taxon>
        <taxon>Streptomycetaceae</taxon>
        <taxon>Streptomyces</taxon>
    </lineage>
</organism>
<name>A0ABW4IPL5_9ACTN</name>
<dbReference type="PANTHER" id="PTHR45753">
    <property type="entry name" value="ORNITHINE CARBAMOYLTRANSFERASE, MITOCHONDRIAL"/>
    <property type="match status" value="1"/>
</dbReference>
<dbReference type="Pfam" id="PF00185">
    <property type="entry name" value="OTCace"/>
    <property type="match status" value="1"/>
</dbReference>
<feature type="compositionally biased region" description="Basic residues" evidence="3">
    <location>
        <begin position="54"/>
        <end position="81"/>
    </location>
</feature>
<evidence type="ECO:0000256" key="1">
    <source>
        <dbReference type="ARBA" id="ARBA00022679"/>
    </source>
</evidence>
<evidence type="ECO:0000313" key="6">
    <source>
        <dbReference type="Proteomes" id="UP001597261"/>
    </source>
</evidence>
<dbReference type="RefSeq" id="WP_381082212.1">
    <property type="nucleotide sequence ID" value="NZ_JBHUDX010000031.1"/>
</dbReference>
<reference evidence="6" key="1">
    <citation type="journal article" date="2019" name="Int. J. Syst. Evol. Microbiol.">
        <title>The Global Catalogue of Microorganisms (GCM) 10K type strain sequencing project: providing services to taxonomists for standard genome sequencing and annotation.</title>
        <authorList>
            <consortium name="The Broad Institute Genomics Platform"/>
            <consortium name="The Broad Institute Genome Sequencing Center for Infectious Disease"/>
            <person name="Wu L."/>
            <person name="Ma J."/>
        </authorList>
    </citation>
    <scope>NUCLEOTIDE SEQUENCE [LARGE SCALE GENOMIC DNA]</scope>
    <source>
        <strain evidence="6">CGMCC 1.12470</strain>
    </source>
</reference>
<dbReference type="EMBL" id="JBHUDX010000031">
    <property type="protein sequence ID" value="MFD1659249.1"/>
    <property type="molecule type" value="Genomic_DNA"/>
</dbReference>
<sequence>MNTFHVDSEFGRLRQVIPYRPGPGLSRPARHRRADRRPEDAVARPGPGHDPPARRRGPHHPHRGRRDRGTRRRLPAHRRPGLHGGAAQIWGERIELLLPYQADDKTAAATGDPDVRFAHCLQSLHDRRTRLGRELFETHGLDAFEVTDEVFSSPASLVFDQAENRPHTIKAVLVATLED</sequence>
<evidence type="ECO:0000256" key="2">
    <source>
        <dbReference type="RuleBase" id="RU003634"/>
    </source>
</evidence>
<proteinExistence type="inferred from homology"/>
<comment type="similarity">
    <text evidence="2">Belongs to the aspartate/ornithine carbamoyltransferase superfamily.</text>
</comment>
<evidence type="ECO:0000259" key="4">
    <source>
        <dbReference type="Pfam" id="PF00185"/>
    </source>
</evidence>
<keyword evidence="6" id="KW-1185">Reference proteome</keyword>
<gene>
    <name evidence="5" type="ORF">ACFSL4_13805</name>
</gene>
<evidence type="ECO:0000256" key="3">
    <source>
        <dbReference type="SAM" id="MobiDB-lite"/>
    </source>
</evidence>
<accession>A0ABW4IPL5</accession>